<keyword evidence="4" id="KW-0418">Kinase</keyword>
<dbReference type="FunFam" id="3.30.200.20:FF:000131">
    <property type="entry name" value="Dual specificity protein kinase TTK"/>
    <property type="match status" value="1"/>
</dbReference>
<evidence type="ECO:0000256" key="4">
    <source>
        <dbReference type="ARBA" id="ARBA00022777"/>
    </source>
</evidence>
<dbReference type="EMBL" id="AJVK01012107">
    <property type="status" value="NOT_ANNOTATED_CDS"/>
    <property type="molecule type" value="Genomic_DNA"/>
</dbReference>
<organism evidence="6 7">
    <name type="scientific">Phlebotomus papatasi</name>
    <name type="common">Sandfly</name>
    <dbReference type="NCBI Taxonomy" id="29031"/>
    <lineage>
        <taxon>Eukaryota</taxon>
        <taxon>Metazoa</taxon>
        <taxon>Ecdysozoa</taxon>
        <taxon>Arthropoda</taxon>
        <taxon>Hexapoda</taxon>
        <taxon>Insecta</taxon>
        <taxon>Pterygota</taxon>
        <taxon>Neoptera</taxon>
        <taxon>Endopterygota</taxon>
        <taxon>Diptera</taxon>
        <taxon>Nematocera</taxon>
        <taxon>Psychodoidea</taxon>
        <taxon>Psychodidae</taxon>
        <taxon>Phlebotomus</taxon>
        <taxon>Phlebotomus</taxon>
    </lineage>
</organism>
<dbReference type="PROSITE" id="PS50011">
    <property type="entry name" value="PROTEIN_KINASE_DOM"/>
    <property type="match status" value="1"/>
</dbReference>
<name>A0A1B0D6Q0_PHLPP</name>
<dbReference type="GO" id="GO:0007059">
    <property type="term" value="P:chromosome segregation"/>
    <property type="evidence" value="ECO:0007669"/>
    <property type="project" value="TreeGrafter"/>
</dbReference>
<dbReference type="AlphaFoldDB" id="A0A1B0D6Q0"/>
<proteinExistence type="predicted"/>
<dbReference type="GO" id="GO:0004674">
    <property type="term" value="F:protein serine/threonine kinase activity"/>
    <property type="evidence" value="ECO:0007669"/>
    <property type="project" value="UniProtKB-KW"/>
</dbReference>
<dbReference type="PANTHER" id="PTHR22974:SF21">
    <property type="entry name" value="DUAL SPECIFICITY PROTEIN KINASE TTK"/>
    <property type="match status" value="1"/>
</dbReference>
<dbReference type="Proteomes" id="UP000092462">
    <property type="component" value="Unassembled WGS sequence"/>
</dbReference>
<keyword evidence="1" id="KW-0723">Serine/threonine-protein kinase</keyword>
<keyword evidence="2" id="KW-0808">Transferase</keyword>
<reference evidence="6" key="1">
    <citation type="submission" date="2022-08" db="UniProtKB">
        <authorList>
            <consortium name="EnsemblMetazoa"/>
        </authorList>
    </citation>
    <scope>IDENTIFICATION</scope>
    <source>
        <strain evidence="6">Israel</strain>
    </source>
</reference>
<dbReference type="PANTHER" id="PTHR22974">
    <property type="entry name" value="MIXED LINEAGE PROTEIN KINASE"/>
    <property type="match status" value="1"/>
</dbReference>
<accession>A0A1B0D6Q0</accession>
<dbReference type="GO" id="GO:0005634">
    <property type="term" value="C:nucleus"/>
    <property type="evidence" value="ECO:0007669"/>
    <property type="project" value="TreeGrafter"/>
</dbReference>
<dbReference type="InterPro" id="IPR017441">
    <property type="entry name" value="Protein_kinase_ATP_BS"/>
</dbReference>
<dbReference type="GO" id="GO:0004712">
    <property type="term" value="F:protein serine/threonine/tyrosine kinase activity"/>
    <property type="evidence" value="ECO:0007669"/>
    <property type="project" value="TreeGrafter"/>
</dbReference>
<dbReference type="SUPFAM" id="SSF56112">
    <property type="entry name" value="Protein kinase-like (PK-like)"/>
    <property type="match status" value="1"/>
</dbReference>
<protein>
    <submittedName>
        <fullName evidence="6">Uncharacterized protein</fullName>
    </submittedName>
</protein>
<dbReference type="EnsemblMetazoa" id="PPAI003159-RA">
    <property type="protein sequence ID" value="PPAI003159-PA"/>
    <property type="gene ID" value="PPAI003159"/>
</dbReference>
<evidence type="ECO:0000256" key="1">
    <source>
        <dbReference type="ARBA" id="ARBA00022527"/>
    </source>
</evidence>
<dbReference type="GO" id="GO:0007094">
    <property type="term" value="P:mitotic spindle assembly checkpoint signaling"/>
    <property type="evidence" value="ECO:0007669"/>
    <property type="project" value="TreeGrafter"/>
</dbReference>
<evidence type="ECO:0000256" key="2">
    <source>
        <dbReference type="ARBA" id="ARBA00022679"/>
    </source>
</evidence>
<evidence type="ECO:0000313" key="6">
    <source>
        <dbReference type="EnsemblMetazoa" id="PPAI003159-PA"/>
    </source>
</evidence>
<sequence length="145" mass="16460">MKSSNSVPNKVPDAKSSHKVVKINGKDYNVIRKLGHGGSSVVYLAETMDCQECALKVVRLNGDENALCDNMNEIKLLRKLQGTSIVKLFDHFYSREDSILYIVMEKGERDLSAILKEFTNNLPVYTIMDFWYQMLKCVDTFTNAA</sequence>
<dbReference type="VEuPathDB" id="VectorBase:PPAI003159"/>
<dbReference type="Gene3D" id="3.30.200.20">
    <property type="entry name" value="Phosphorylase Kinase, domain 1"/>
    <property type="match status" value="1"/>
</dbReference>
<dbReference type="GO" id="GO:0000776">
    <property type="term" value="C:kinetochore"/>
    <property type="evidence" value="ECO:0007669"/>
    <property type="project" value="TreeGrafter"/>
</dbReference>
<dbReference type="Pfam" id="PF00069">
    <property type="entry name" value="Pkinase"/>
    <property type="match status" value="1"/>
</dbReference>
<dbReference type="PROSITE" id="PS00107">
    <property type="entry name" value="PROTEIN_KINASE_ATP"/>
    <property type="match status" value="1"/>
</dbReference>
<evidence type="ECO:0000256" key="5">
    <source>
        <dbReference type="ARBA" id="ARBA00022840"/>
    </source>
</evidence>
<dbReference type="GO" id="GO:0034501">
    <property type="term" value="P:protein localization to kinetochore"/>
    <property type="evidence" value="ECO:0007669"/>
    <property type="project" value="TreeGrafter"/>
</dbReference>
<dbReference type="GO" id="GO:0005524">
    <property type="term" value="F:ATP binding"/>
    <property type="evidence" value="ECO:0007669"/>
    <property type="project" value="UniProtKB-UniRule"/>
</dbReference>
<dbReference type="GO" id="GO:0033316">
    <property type="term" value="P:meiotic spindle assembly checkpoint signaling"/>
    <property type="evidence" value="ECO:0007669"/>
    <property type="project" value="TreeGrafter"/>
</dbReference>
<keyword evidence="7" id="KW-1185">Reference proteome</keyword>
<evidence type="ECO:0000313" key="7">
    <source>
        <dbReference type="Proteomes" id="UP000092462"/>
    </source>
</evidence>
<keyword evidence="3" id="KW-0547">Nucleotide-binding</keyword>
<evidence type="ECO:0000256" key="3">
    <source>
        <dbReference type="ARBA" id="ARBA00022741"/>
    </source>
</evidence>
<keyword evidence="5" id="KW-0067">ATP-binding</keyword>
<dbReference type="EMBL" id="AJVK01012108">
    <property type="status" value="NOT_ANNOTATED_CDS"/>
    <property type="molecule type" value="Genomic_DNA"/>
</dbReference>
<dbReference type="InterPro" id="IPR000719">
    <property type="entry name" value="Prot_kinase_dom"/>
</dbReference>
<dbReference type="InterPro" id="IPR011009">
    <property type="entry name" value="Kinase-like_dom_sf"/>
</dbReference>
<dbReference type="VEuPathDB" id="VectorBase:PPAPM1_004381"/>